<evidence type="ECO:0000313" key="1">
    <source>
        <dbReference type="EMBL" id="TYB69040.1"/>
    </source>
</evidence>
<comment type="caution">
    <text evidence="1">The sequence shown here is derived from an EMBL/GenBank/DDBJ whole genome shotgun (WGS) entry which is preliminary data.</text>
</comment>
<dbReference type="Proteomes" id="UP000323324">
    <property type="component" value="Unassembled WGS sequence"/>
</dbReference>
<proteinExistence type="predicted"/>
<evidence type="ECO:0000313" key="2">
    <source>
        <dbReference type="Proteomes" id="UP000323324"/>
    </source>
</evidence>
<dbReference type="EMBL" id="VSKM01000030">
    <property type="protein sequence ID" value="TYB69040.1"/>
    <property type="molecule type" value="Genomic_DNA"/>
</dbReference>
<keyword evidence="2" id="KW-1185">Reference proteome</keyword>
<gene>
    <name evidence="1" type="ORF">ES676_14445</name>
</gene>
<sequence>MIYLIMAIWFNNSSRHYFFVYFNLGVSLYEMESVPEQLETWEKLTLDPTSPNSIKPTPCN</sequence>
<organism evidence="1 2">
    <name type="scientific">Bizionia saleffrena</name>
    <dbReference type="NCBI Taxonomy" id="291189"/>
    <lineage>
        <taxon>Bacteria</taxon>
        <taxon>Pseudomonadati</taxon>
        <taxon>Bacteroidota</taxon>
        <taxon>Flavobacteriia</taxon>
        <taxon>Flavobacteriales</taxon>
        <taxon>Flavobacteriaceae</taxon>
        <taxon>Bizionia</taxon>
    </lineage>
</organism>
<dbReference type="AlphaFoldDB" id="A0A8H2QDY5"/>
<name>A0A8H2QDY5_9FLAO</name>
<protein>
    <submittedName>
        <fullName evidence="1">Uncharacterized protein</fullName>
    </submittedName>
</protein>
<reference evidence="1 2" key="1">
    <citation type="submission" date="2019-08" db="EMBL/GenBank/DDBJ databases">
        <title>Genomes of Antarctic Bizionia species.</title>
        <authorList>
            <person name="Bowman J.P."/>
        </authorList>
    </citation>
    <scope>NUCLEOTIDE SEQUENCE [LARGE SCALE GENOMIC DNA]</scope>
    <source>
        <strain evidence="1 2">HFD</strain>
    </source>
</reference>
<accession>A0A8H2QDY5</accession>